<dbReference type="SUPFAM" id="SSF46689">
    <property type="entry name" value="Homeodomain-like"/>
    <property type="match status" value="1"/>
</dbReference>
<sequence>RSILTTWSHGTAVPHRLVLRSKTILLAAQNVESKEIASRLGTTENFVSKWRRRFAQHRLAGIEEDAPRPGRPHIITPEQVQSVVNTARHVQPPNATHWSVRTLAKAVGLKRATVHEILRGHELKPHLTRTFKFSNRPPSFSRSSPMSSGSTSTPGTHARLLV</sequence>
<reference evidence="2" key="1">
    <citation type="submission" date="2013-08" db="EMBL/GenBank/DDBJ databases">
        <authorList>
            <person name="Mendez C."/>
            <person name="Richter M."/>
            <person name="Ferrer M."/>
            <person name="Sanchez J."/>
        </authorList>
    </citation>
    <scope>NUCLEOTIDE SEQUENCE</scope>
</reference>
<evidence type="ECO:0000256" key="1">
    <source>
        <dbReference type="SAM" id="MobiDB-lite"/>
    </source>
</evidence>
<protein>
    <submittedName>
        <fullName evidence="2">Feruloyl esterase</fullName>
    </submittedName>
</protein>
<feature type="region of interest" description="Disordered" evidence="1">
    <location>
        <begin position="131"/>
        <end position="162"/>
    </location>
</feature>
<dbReference type="InterPro" id="IPR009057">
    <property type="entry name" value="Homeodomain-like_sf"/>
</dbReference>
<dbReference type="Pfam" id="PF13565">
    <property type="entry name" value="HTH_32"/>
    <property type="match status" value="1"/>
</dbReference>
<name>T0ZN93_9ZZZZ</name>
<organism evidence="2">
    <name type="scientific">mine drainage metagenome</name>
    <dbReference type="NCBI Taxonomy" id="410659"/>
    <lineage>
        <taxon>unclassified sequences</taxon>
        <taxon>metagenomes</taxon>
        <taxon>ecological metagenomes</taxon>
    </lineage>
</organism>
<reference evidence="2" key="2">
    <citation type="journal article" date="2014" name="ISME J.">
        <title>Microbial stratification in low pH oxic and suboxic macroscopic growths along an acid mine drainage.</title>
        <authorList>
            <person name="Mendez-Garcia C."/>
            <person name="Mesa V."/>
            <person name="Sprenger R.R."/>
            <person name="Richter M."/>
            <person name="Diez M.S."/>
            <person name="Solano J."/>
            <person name="Bargiela R."/>
            <person name="Golyshina O.V."/>
            <person name="Manteca A."/>
            <person name="Ramos J.L."/>
            <person name="Gallego J.R."/>
            <person name="Llorente I."/>
            <person name="Martins Dos Santos V.A."/>
            <person name="Jensen O.N."/>
            <person name="Pelaez A.I."/>
            <person name="Sanchez J."/>
            <person name="Ferrer M."/>
        </authorList>
    </citation>
    <scope>NUCLEOTIDE SEQUENCE</scope>
</reference>
<dbReference type="AlphaFoldDB" id="T0ZN93"/>
<evidence type="ECO:0000313" key="2">
    <source>
        <dbReference type="EMBL" id="EQD31265.1"/>
    </source>
</evidence>
<comment type="caution">
    <text evidence="2">The sequence shown here is derived from an EMBL/GenBank/DDBJ whole genome shotgun (WGS) entry which is preliminary data.</text>
</comment>
<proteinExistence type="predicted"/>
<dbReference type="EMBL" id="AUZY01012182">
    <property type="protein sequence ID" value="EQD31265.1"/>
    <property type="molecule type" value="Genomic_DNA"/>
</dbReference>
<accession>T0ZN93</accession>
<feature type="non-terminal residue" evidence="2">
    <location>
        <position position="1"/>
    </location>
</feature>
<gene>
    <name evidence="2" type="ORF">B1B_18214</name>
</gene>
<feature type="compositionally biased region" description="Low complexity" evidence="1">
    <location>
        <begin position="133"/>
        <end position="155"/>
    </location>
</feature>
<feature type="non-terminal residue" evidence="2">
    <location>
        <position position="162"/>
    </location>
</feature>